<evidence type="ECO:0000259" key="4">
    <source>
        <dbReference type="PROSITE" id="PS50043"/>
    </source>
</evidence>
<dbReference type="Pfam" id="PF13426">
    <property type="entry name" value="PAS_9"/>
    <property type="match status" value="1"/>
</dbReference>
<dbReference type="InterPro" id="IPR036388">
    <property type="entry name" value="WH-like_DNA-bd_sf"/>
</dbReference>
<evidence type="ECO:0000259" key="6">
    <source>
        <dbReference type="PROSITE" id="PS50113"/>
    </source>
</evidence>
<dbReference type="Proteomes" id="UP000432089">
    <property type="component" value="Unassembled WGS sequence"/>
</dbReference>
<evidence type="ECO:0000259" key="5">
    <source>
        <dbReference type="PROSITE" id="PS50112"/>
    </source>
</evidence>
<organism evidence="7 8">
    <name type="scientific">Plantimonas leprariae</name>
    <dbReference type="NCBI Taxonomy" id="2615207"/>
    <lineage>
        <taxon>Bacteria</taxon>
        <taxon>Pseudomonadati</taxon>
        <taxon>Pseudomonadota</taxon>
        <taxon>Alphaproteobacteria</taxon>
        <taxon>Hyphomicrobiales</taxon>
        <taxon>Aurantimonadaceae</taxon>
        <taxon>Plantimonas</taxon>
    </lineage>
</organism>
<dbReference type="RefSeq" id="WP_150967723.1">
    <property type="nucleotide sequence ID" value="NZ_VZDO01000001.1"/>
</dbReference>
<keyword evidence="8" id="KW-1185">Reference proteome</keyword>
<keyword evidence="2" id="KW-0238">DNA-binding</keyword>
<dbReference type="PANTHER" id="PTHR44688:SF16">
    <property type="entry name" value="DNA-BINDING TRANSCRIPTIONAL ACTIVATOR DEVR_DOSR"/>
    <property type="match status" value="1"/>
</dbReference>
<dbReference type="SMART" id="SM00421">
    <property type="entry name" value="HTH_LUXR"/>
    <property type="match status" value="1"/>
</dbReference>
<dbReference type="PROSITE" id="PS50112">
    <property type="entry name" value="PAS"/>
    <property type="match status" value="1"/>
</dbReference>
<evidence type="ECO:0000313" key="7">
    <source>
        <dbReference type="EMBL" id="KAB0682752.1"/>
    </source>
</evidence>
<evidence type="ECO:0000313" key="8">
    <source>
        <dbReference type="Proteomes" id="UP000432089"/>
    </source>
</evidence>
<dbReference type="PROSITE" id="PS50043">
    <property type="entry name" value="HTH_LUXR_2"/>
    <property type="match status" value="1"/>
</dbReference>
<keyword evidence="1" id="KW-0805">Transcription regulation</keyword>
<dbReference type="CDD" id="cd06170">
    <property type="entry name" value="LuxR_C_like"/>
    <property type="match status" value="1"/>
</dbReference>
<dbReference type="CDD" id="cd00130">
    <property type="entry name" value="PAS"/>
    <property type="match status" value="2"/>
</dbReference>
<dbReference type="Gene3D" id="3.30.450.20">
    <property type="entry name" value="PAS domain"/>
    <property type="match status" value="3"/>
</dbReference>
<dbReference type="NCBIfam" id="TIGR00229">
    <property type="entry name" value="sensory_box"/>
    <property type="match status" value="2"/>
</dbReference>
<dbReference type="Pfam" id="PF00196">
    <property type="entry name" value="GerE"/>
    <property type="match status" value="1"/>
</dbReference>
<reference evidence="7 8" key="1">
    <citation type="submission" date="2019-09" db="EMBL/GenBank/DDBJ databases">
        <title>YIM 132180 draft genome.</title>
        <authorList>
            <person name="Zhang K."/>
        </authorList>
    </citation>
    <scope>NUCLEOTIDE SEQUENCE [LARGE SCALE GENOMIC DNA]</scope>
    <source>
        <strain evidence="7 8">YIM 132180</strain>
    </source>
</reference>
<evidence type="ECO:0000256" key="1">
    <source>
        <dbReference type="ARBA" id="ARBA00023015"/>
    </source>
</evidence>
<protein>
    <submittedName>
        <fullName evidence="7">Helix-turn-helix transcriptional regulator</fullName>
    </submittedName>
</protein>
<dbReference type="SUPFAM" id="SSF55785">
    <property type="entry name" value="PYP-like sensor domain (PAS domain)"/>
    <property type="match status" value="3"/>
</dbReference>
<keyword evidence="3" id="KW-0804">Transcription</keyword>
<dbReference type="InterPro" id="IPR000014">
    <property type="entry name" value="PAS"/>
</dbReference>
<comment type="caution">
    <text evidence="7">The sequence shown here is derived from an EMBL/GenBank/DDBJ whole genome shotgun (WGS) entry which is preliminary data.</text>
</comment>
<dbReference type="InterPro" id="IPR016032">
    <property type="entry name" value="Sig_transdc_resp-reg_C-effctor"/>
</dbReference>
<name>A0A7V7TYI3_9HYPH</name>
<dbReference type="Pfam" id="PF08448">
    <property type="entry name" value="PAS_4"/>
    <property type="match status" value="1"/>
</dbReference>
<dbReference type="SMART" id="SM00091">
    <property type="entry name" value="PAS"/>
    <property type="match status" value="3"/>
</dbReference>
<dbReference type="EMBL" id="VZDO01000001">
    <property type="protein sequence ID" value="KAB0682752.1"/>
    <property type="molecule type" value="Genomic_DNA"/>
</dbReference>
<evidence type="ECO:0000256" key="3">
    <source>
        <dbReference type="ARBA" id="ARBA00023163"/>
    </source>
</evidence>
<sequence length="500" mass="55454">MNARSTPPVHLSRQLRQLVSGLDDGIVLVELDQTISWANERALALHGVSHIADLGATVDEYRKRFHVTYRNKRPVKTEDFPVERAAKGERPREVTVMISPIDEPNDSWTHDLRCFVIYDADDRPSFMVLVIDDETDRYAAEDRFESAFRANPAPALICRLSDLRFVRVNAGFLEMTGYRSDELIGTAAHEFDIFAGCEDRERIIELLKAGRTIPQNPTEIALPDGGRKHVIVAGQPIRVGKEHCMLFTFADIEPRRRAEAALRASEERFSKAFTLSPIALAIASLDRFEFADVNDAFTVLTGLAKEQALGRSGAELRLWHHTATQQHIQRAIKESGTLAATDVRLRASDGSPIECSLTAGAIAIGEAACVLLVFHDITERKRSEEELIEAIEAVMTDASWFSRSIVEKLASFKQMTGGTIAAAGLDTLSDRERDVLGLICQGRNDKQMSETLHLSPHTIRNHVGSLYRKIGVGSRSEAVVWARERGVTGPTARKPAPKKG</sequence>
<dbReference type="InterPro" id="IPR035965">
    <property type="entry name" value="PAS-like_dom_sf"/>
</dbReference>
<dbReference type="InterPro" id="IPR001610">
    <property type="entry name" value="PAC"/>
</dbReference>
<dbReference type="PANTHER" id="PTHR44688">
    <property type="entry name" value="DNA-BINDING TRANSCRIPTIONAL ACTIVATOR DEVR_DOSR"/>
    <property type="match status" value="1"/>
</dbReference>
<dbReference type="Pfam" id="PF13188">
    <property type="entry name" value="PAS_8"/>
    <property type="match status" value="1"/>
</dbReference>
<feature type="domain" description="PAC" evidence="6">
    <location>
        <begin position="339"/>
        <end position="389"/>
    </location>
</feature>
<dbReference type="PROSITE" id="PS50113">
    <property type="entry name" value="PAC"/>
    <property type="match status" value="1"/>
</dbReference>
<dbReference type="InterPro" id="IPR000700">
    <property type="entry name" value="PAS-assoc_C"/>
</dbReference>
<feature type="domain" description="PAS" evidence="5">
    <location>
        <begin position="140"/>
        <end position="208"/>
    </location>
</feature>
<dbReference type="PRINTS" id="PR00038">
    <property type="entry name" value="HTHLUXR"/>
</dbReference>
<dbReference type="SUPFAM" id="SSF46894">
    <property type="entry name" value="C-terminal effector domain of the bipartite response regulators"/>
    <property type="match status" value="1"/>
</dbReference>
<evidence type="ECO:0000256" key="2">
    <source>
        <dbReference type="ARBA" id="ARBA00023125"/>
    </source>
</evidence>
<dbReference type="Gene3D" id="1.10.10.10">
    <property type="entry name" value="Winged helix-like DNA-binding domain superfamily/Winged helix DNA-binding domain"/>
    <property type="match status" value="1"/>
</dbReference>
<dbReference type="InterPro" id="IPR013656">
    <property type="entry name" value="PAS_4"/>
</dbReference>
<dbReference type="GO" id="GO:0003677">
    <property type="term" value="F:DNA binding"/>
    <property type="evidence" value="ECO:0007669"/>
    <property type="project" value="UniProtKB-KW"/>
</dbReference>
<proteinExistence type="predicted"/>
<dbReference type="InterPro" id="IPR000792">
    <property type="entry name" value="Tscrpt_reg_LuxR_C"/>
</dbReference>
<dbReference type="GO" id="GO:0006355">
    <property type="term" value="P:regulation of DNA-templated transcription"/>
    <property type="evidence" value="ECO:0007669"/>
    <property type="project" value="InterPro"/>
</dbReference>
<feature type="domain" description="HTH luxR-type" evidence="4">
    <location>
        <begin position="421"/>
        <end position="486"/>
    </location>
</feature>
<dbReference type="SMART" id="SM00086">
    <property type="entry name" value="PAC"/>
    <property type="match status" value="2"/>
</dbReference>
<gene>
    <name evidence="7" type="ORF">F6X38_01330</name>
</gene>
<accession>A0A7V7TYI3</accession>
<dbReference type="AlphaFoldDB" id="A0A7V7TYI3"/>